<dbReference type="Proteomes" id="UP000011566">
    <property type="component" value="Unassembled WGS sequence"/>
</dbReference>
<name>M0M232_9EURY</name>
<accession>M0M232</accession>
<evidence type="ECO:0000313" key="2">
    <source>
        <dbReference type="Proteomes" id="UP000011566"/>
    </source>
</evidence>
<evidence type="ECO:0000313" key="1">
    <source>
        <dbReference type="EMBL" id="EMA38455.1"/>
    </source>
</evidence>
<comment type="caution">
    <text evidence="1">The sequence shown here is derived from an EMBL/GenBank/DDBJ whole genome shotgun (WGS) entry which is preliminary data.</text>
</comment>
<keyword evidence="2" id="KW-1185">Reference proteome</keyword>
<organism evidence="1 2">
    <name type="scientific">Halococcus hamelinensis 100A6</name>
    <dbReference type="NCBI Taxonomy" id="1132509"/>
    <lineage>
        <taxon>Archaea</taxon>
        <taxon>Methanobacteriati</taxon>
        <taxon>Methanobacteriota</taxon>
        <taxon>Stenosarchaea group</taxon>
        <taxon>Halobacteria</taxon>
        <taxon>Halobacteriales</taxon>
        <taxon>Halococcaceae</taxon>
        <taxon>Halococcus</taxon>
    </lineage>
</organism>
<sequence>MLRMSTDYPTTDTESLEGDHVAICPICGTSATGDTHQAMYEATARHNKERHAGERIARPVKPSRKHIRAFLNSMTRQYGSDVARELRRKMADVEPWGALDG</sequence>
<protein>
    <submittedName>
        <fullName evidence="1">Uncharacterized protein</fullName>
    </submittedName>
</protein>
<dbReference type="PATRIC" id="fig|1132509.6.peg.2229"/>
<gene>
    <name evidence="1" type="ORF">C447_09882</name>
</gene>
<dbReference type="EMBL" id="AOMB01000030">
    <property type="protein sequence ID" value="EMA38455.1"/>
    <property type="molecule type" value="Genomic_DNA"/>
</dbReference>
<proteinExistence type="predicted"/>
<dbReference type="AlphaFoldDB" id="M0M232"/>
<reference evidence="1 2" key="1">
    <citation type="journal article" date="2014" name="PLoS Genet.">
        <title>Phylogenetically driven sequencing of extremely halophilic archaea reveals strategies for static and dynamic osmo-response.</title>
        <authorList>
            <person name="Becker E.A."/>
            <person name="Seitzer P.M."/>
            <person name="Tritt A."/>
            <person name="Larsen D."/>
            <person name="Krusor M."/>
            <person name="Yao A.I."/>
            <person name="Wu D."/>
            <person name="Madern D."/>
            <person name="Eisen J.A."/>
            <person name="Darling A.E."/>
            <person name="Facciotti M.T."/>
        </authorList>
    </citation>
    <scope>NUCLEOTIDE SEQUENCE [LARGE SCALE GENOMIC DNA]</scope>
    <source>
        <strain evidence="1 2">100A6</strain>
    </source>
</reference>